<dbReference type="InterPro" id="IPR000943">
    <property type="entry name" value="RNA_pol_sigma70"/>
</dbReference>
<dbReference type="SUPFAM" id="SSF88946">
    <property type="entry name" value="Sigma2 domain of RNA polymerase sigma factors"/>
    <property type="match status" value="1"/>
</dbReference>
<dbReference type="InterPro" id="IPR013324">
    <property type="entry name" value="RNA_pol_sigma_r3/r4-like"/>
</dbReference>
<feature type="domain" description="RNA polymerase sigma-70 region 4" evidence="8">
    <location>
        <begin position="209"/>
        <end position="256"/>
    </location>
</feature>
<feature type="domain" description="RNA polymerase sigma-70 region 2" evidence="7">
    <location>
        <begin position="45"/>
        <end position="109"/>
    </location>
</feature>
<dbReference type="GO" id="GO:0006352">
    <property type="term" value="P:DNA-templated transcription initiation"/>
    <property type="evidence" value="ECO:0007669"/>
    <property type="project" value="InterPro"/>
</dbReference>
<dbReference type="Pfam" id="PF04545">
    <property type="entry name" value="Sigma70_r4"/>
    <property type="match status" value="1"/>
</dbReference>
<dbReference type="EMBL" id="LK022848">
    <property type="protein sequence ID" value="CDR04332.1"/>
    <property type="molecule type" value="Genomic_DNA"/>
</dbReference>
<proteinExistence type="predicted"/>
<evidence type="ECO:0000259" key="7">
    <source>
        <dbReference type="Pfam" id="PF04542"/>
    </source>
</evidence>
<keyword evidence="1" id="KW-0805">Transcription regulation</keyword>
<evidence type="ECO:0000256" key="2">
    <source>
        <dbReference type="ARBA" id="ARBA00023082"/>
    </source>
</evidence>
<dbReference type="PATRIC" id="fig|576784.4.peg.1522"/>
<evidence type="ECO:0000256" key="3">
    <source>
        <dbReference type="ARBA" id="ARBA00023125"/>
    </source>
</evidence>
<dbReference type="GO" id="GO:0016987">
    <property type="term" value="F:sigma factor activity"/>
    <property type="evidence" value="ECO:0007669"/>
    <property type="project" value="UniProtKB-KW"/>
</dbReference>
<organism evidence="9">
    <name type="scientific">Streptomyces iranensis</name>
    <dbReference type="NCBI Taxonomy" id="576784"/>
    <lineage>
        <taxon>Bacteria</taxon>
        <taxon>Bacillati</taxon>
        <taxon>Actinomycetota</taxon>
        <taxon>Actinomycetes</taxon>
        <taxon>Kitasatosporales</taxon>
        <taxon>Streptomycetaceae</taxon>
        <taxon>Streptomyces</taxon>
        <taxon>Streptomyces violaceusniger group</taxon>
    </lineage>
</organism>
<dbReference type="InterPro" id="IPR013325">
    <property type="entry name" value="RNA_pol_sigma_r2"/>
</dbReference>
<evidence type="ECO:0000256" key="4">
    <source>
        <dbReference type="ARBA" id="ARBA00023163"/>
    </source>
</evidence>
<protein>
    <submittedName>
        <fullName evidence="9">RNA polymerase, sigma 28 subunit, Sig B/F/Gsubfamily</fullName>
    </submittedName>
</protein>
<name>A0A060ZF40_9ACTN</name>
<keyword evidence="3" id="KW-0238">DNA-binding</keyword>
<dbReference type="HOGENOM" id="CLU_014793_8_5_11"/>
<dbReference type="PRINTS" id="PR00046">
    <property type="entry name" value="SIGMA70FCT"/>
</dbReference>
<keyword evidence="2" id="KW-0731">Sigma factor</keyword>
<dbReference type="InterPro" id="IPR007624">
    <property type="entry name" value="RNA_pol_sigma70_r3"/>
</dbReference>
<reference evidence="9" key="1">
    <citation type="submission" date="2014-05" db="EMBL/GenBank/DDBJ databases">
        <authorList>
            <person name="Horn Fabian"/>
        </authorList>
    </citation>
    <scope>NUCLEOTIDE SEQUENCE</scope>
</reference>
<keyword evidence="4" id="KW-0804">Transcription</keyword>
<dbReference type="PANTHER" id="PTHR30385">
    <property type="entry name" value="SIGMA FACTOR F FLAGELLAR"/>
    <property type="match status" value="1"/>
</dbReference>
<evidence type="ECO:0000256" key="1">
    <source>
        <dbReference type="ARBA" id="ARBA00023015"/>
    </source>
</evidence>
<evidence type="ECO:0000313" key="9">
    <source>
        <dbReference type="EMBL" id="CDR04332.1"/>
    </source>
</evidence>
<dbReference type="Pfam" id="PF04542">
    <property type="entry name" value="Sigma70_r2"/>
    <property type="match status" value="1"/>
</dbReference>
<dbReference type="NCBIfam" id="TIGR02937">
    <property type="entry name" value="sigma70-ECF"/>
    <property type="match status" value="1"/>
</dbReference>
<dbReference type="GO" id="GO:0003677">
    <property type="term" value="F:DNA binding"/>
    <property type="evidence" value="ECO:0007669"/>
    <property type="project" value="UniProtKB-KW"/>
</dbReference>
<dbReference type="InterPro" id="IPR014284">
    <property type="entry name" value="RNA_pol_sigma-70_dom"/>
</dbReference>
<evidence type="ECO:0000256" key="5">
    <source>
        <dbReference type="SAM" id="MobiDB-lite"/>
    </source>
</evidence>
<dbReference type="CDD" id="cd06171">
    <property type="entry name" value="Sigma70_r4"/>
    <property type="match status" value="1"/>
</dbReference>
<dbReference type="PANTHER" id="PTHR30385:SF4">
    <property type="entry name" value="RNA POLYMERASE SIGMA-E FACTOR"/>
    <property type="match status" value="1"/>
</dbReference>
<feature type="domain" description="RNA polymerase sigma-70 region 3" evidence="6">
    <location>
        <begin position="123"/>
        <end position="192"/>
    </location>
</feature>
<sequence>MTMSATATRQRRHDDTPDTGGAFLRLSRLPSGPERDALRESIICAWLPVAKRLALRFRNKGENMEDLTQVASLALVKAVDRYDPDLGHAFPSYAIPVITGELKRHFRDYLWTLHIPRNIQEVRSRTRSARDALEQELGGRTPTIHEICLRTGMAQEDVKAGLEASASCTPLSLNAAVQGAEERLLAETVGADDAAIERVVNREALRVLIAELSEQDRYVLYLRFFAGLSQSQIGEILGFSQMHISRRLSRLYSELRQGLMAYA</sequence>
<feature type="region of interest" description="Disordered" evidence="5">
    <location>
        <begin position="1"/>
        <end position="24"/>
    </location>
</feature>
<dbReference type="Gene3D" id="1.10.10.10">
    <property type="entry name" value="Winged helix-like DNA-binding domain superfamily/Winged helix DNA-binding domain"/>
    <property type="match status" value="2"/>
</dbReference>
<dbReference type="AlphaFoldDB" id="A0A060ZF40"/>
<dbReference type="Gene3D" id="1.20.120.1810">
    <property type="match status" value="1"/>
</dbReference>
<gene>
    <name evidence="9" type="ORF">SIRAN1608</name>
</gene>
<dbReference type="Pfam" id="PF04539">
    <property type="entry name" value="Sigma70_r3"/>
    <property type="match status" value="1"/>
</dbReference>
<dbReference type="InterPro" id="IPR036388">
    <property type="entry name" value="WH-like_DNA-bd_sf"/>
</dbReference>
<dbReference type="SUPFAM" id="SSF88659">
    <property type="entry name" value="Sigma3 and sigma4 domains of RNA polymerase sigma factors"/>
    <property type="match status" value="2"/>
</dbReference>
<dbReference type="InterPro" id="IPR007627">
    <property type="entry name" value="RNA_pol_sigma70_r2"/>
</dbReference>
<accession>A0A060ZF40</accession>
<dbReference type="NCBIfam" id="TIGR02980">
    <property type="entry name" value="SigBFG"/>
    <property type="match status" value="1"/>
</dbReference>
<evidence type="ECO:0000259" key="8">
    <source>
        <dbReference type="Pfam" id="PF04545"/>
    </source>
</evidence>
<dbReference type="InterPro" id="IPR007630">
    <property type="entry name" value="RNA_pol_sigma70_r4"/>
</dbReference>
<dbReference type="InterPro" id="IPR014322">
    <property type="entry name" value="RNA_pol_sigma-B/F/G"/>
</dbReference>
<evidence type="ECO:0000259" key="6">
    <source>
        <dbReference type="Pfam" id="PF04539"/>
    </source>
</evidence>